<dbReference type="PANTHER" id="PTHR11803:SF39">
    <property type="entry name" value="2-IMINOBUTANOATE_2-IMINOPROPANOATE DEAMINASE"/>
    <property type="match status" value="1"/>
</dbReference>
<name>A0ABV2SLC4_9GAMM</name>
<organism evidence="2 3">
    <name type="scientific">Endozoicomonas lisbonensis</name>
    <dbReference type="NCBI Taxonomy" id="3120522"/>
    <lineage>
        <taxon>Bacteria</taxon>
        <taxon>Pseudomonadati</taxon>
        <taxon>Pseudomonadota</taxon>
        <taxon>Gammaproteobacteria</taxon>
        <taxon>Oceanospirillales</taxon>
        <taxon>Endozoicomonadaceae</taxon>
        <taxon>Endozoicomonas</taxon>
    </lineage>
</organism>
<dbReference type="Proteomes" id="UP001549366">
    <property type="component" value="Unassembled WGS sequence"/>
</dbReference>
<dbReference type="NCBIfam" id="TIGR00004">
    <property type="entry name" value="Rid family detoxifying hydrolase"/>
    <property type="match status" value="1"/>
</dbReference>
<dbReference type="RefSeq" id="WP_354008642.1">
    <property type="nucleotide sequence ID" value="NZ_JBEWTA010000001.1"/>
</dbReference>
<dbReference type="PANTHER" id="PTHR11803">
    <property type="entry name" value="2-IMINOBUTANOATE/2-IMINOPROPANOATE DEAMINASE RIDA"/>
    <property type="match status" value="1"/>
</dbReference>
<keyword evidence="2" id="KW-0378">Hydrolase</keyword>
<dbReference type="CDD" id="cd00448">
    <property type="entry name" value="YjgF_YER057c_UK114_family"/>
    <property type="match status" value="1"/>
</dbReference>
<dbReference type="InterPro" id="IPR035959">
    <property type="entry name" value="RutC-like_sf"/>
</dbReference>
<protein>
    <submittedName>
        <fullName evidence="2">2-iminobutanoate/2-iminopropanoate deaminase</fullName>
        <ecNumber evidence="2">3.5.99.10</ecNumber>
    </submittedName>
</protein>
<reference evidence="2 3" key="1">
    <citation type="submission" date="2024-06" db="EMBL/GenBank/DDBJ databases">
        <title>Genomic Encyclopedia of Type Strains, Phase V (KMG-V): Genome sequencing to study the core and pangenomes of soil and plant-associated prokaryotes.</title>
        <authorList>
            <person name="Whitman W."/>
        </authorList>
    </citation>
    <scope>NUCLEOTIDE SEQUENCE [LARGE SCALE GENOMIC DNA]</scope>
    <source>
        <strain evidence="2 3">NE40</strain>
    </source>
</reference>
<gene>
    <name evidence="2" type="ORF">V5J35_003762</name>
</gene>
<proteinExistence type="inferred from homology"/>
<comment type="similarity">
    <text evidence="1">Belongs to the RutC family.</text>
</comment>
<dbReference type="InterPro" id="IPR006175">
    <property type="entry name" value="YjgF/YER057c/UK114"/>
</dbReference>
<dbReference type="InterPro" id="IPR019897">
    <property type="entry name" value="RidA_CS"/>
</dbReference>
<dbReference type="InterPro" id="IPR006056">
    <property type="entry name" value="RidA"/>
</dbReference>
<dbReference type="Pfam" id="PF01042">
    <property type="entry name" value="Ribonuc_L-PSP"/>
    <property type="match status" value="1"/>
</dbReference>
<dbReference type="Gene3D" id="3.30.1330.40">
    <property type="entry name" value="RutC-like"/>
    <property type="match status" value="1"/>
</dbReference>
<evidence type="ECO:0000313" key="2">
    <source>
        <dbReference type="EMBL" id="MET4758570.1"/>
    </source>
</evidence>
<accession>A0ABV2SLC4</accession>
<dbReference type="PROSITE" id="PS01094">
    <property type="entry name" value="UPF0076"/>
    <property type="match status" value="1"/>
</dbReference>
<comment type="caution">
    <text evidence="2">The sequence shown here is derived from an EMBL/GenBank/DDBJ whole genome shotgun (WGS) entry which is preliminary data.</text>
</comment>
<dbReference type="EC" id="3.5.99.10" evidence="2"/>
<evidence type="ECO:0000256" key="1">
    <source>
        <dbReference type="ARBA" id="ARBA00010552"/>
    </source>
</evidence>
<dbReference type="SUPFAM" id="SSF55298">
    <property type="entry name" value="YjgF-like"/>
    <property type="match status" value="1"/>
</dbReference>
<keyword evidence="3" id="KW-1185">Reference proteome</keyword>
<dbReference type="GO" id="GO:0120241">
    <property type="term" value="F:2-iminobutanoate/2-iminopropanoate deaminase"/>
    <property type="evidence" value="ECO:0007669"/>
    <property type="project" value="UniProtKB-EC"/>
</dbReference>
<dbReference type="EMBL" id="JBEWTB010000002">
    <property type="protein sequence ID" value="MET4758570.1"/>
    <property type="molecule type" value="Genomic_DNA"/>
</dbReference>
<sequence length="127" mass="13283">MKKQIINAETAPKAIGPYSHGNAFGDLIFTSGQLPVDGETGQVVEGGISAQSQKSLENLVSVLEAGGGNTETVLKTTCYLSDINDFAAFNAVYADFFGSDCPARSCFAVKDLPLGVLVEIEAIAHKA</sequence>
<evidence type="ECO:0000313" key="3">
    <source>
        <dbReference type="Proteomes" id="UP001549366"/>
    </source>
</evidence>